<feature type="domain" description="LIM zinc-binding" evidence="7">
    <location>
        <begin position="559"/>
        <end position="619"/>
    </location>
</feature>
<feature type="region of interest" description="Disordered" evidence="6">
    <location>
        <begin position="290"/>
        <end position="309"/>
    </location>
</feature>
<dbReference type="GO" id="GO:0005925">
    <property type="term" value="C:focal adhesion"/>
    <property type="evidence" value="ECO:0007669"/>
    <property type="project" value="TreeGrafter"/>
</dbReference>
<dbReference type="SMART" id="SM00132">
    <property type="entry name" value="LIM"/>
    <property type="match status" value="3"/>
</dbReference>
<evidence type="ECO:0000256" key="6">
    <source>
        <dbReference type="SAM" id="MobiDB-lite"/>
    </source>
</evidence>
<keyword evidence="2" id="KW-0677">Repeat</keyword>
<dbReference type="Gene3D" id="2.10.110.10">
    <property type="entry name" value="Cysteine Rich Protein"/>
    <property type="match status" value="3"/>
</dbReference>
<dbReference type="CDD" id="cd09357">
    <property type="entry name" value="LIM3_Zyxin_like"/>
    <property type="match status" value="1"/>
</dbReference>
<evidence type="ECO:0000256" key="5">
    <source>
        <dbReference type="PROSITE-ProRule" id="PRU00125"/>
    </source>
</evidence>
<feature type="compositionally biased region" description="Low complexity" evidence="6">
    <location>
        <begin position="255"/>
        <end position="272"/>
    </location>
</feature>
<feature type="compositionally biased region" description="Basic and acidic residues" evidence="6">
    <location>
        <begin position="190"/>
        <end position="208"/>
    </location>
</feature>
<protein>
    <recommendedName>
        <fullName evidence="7">LIM zinc-binding domain-containing protein</fullName>
    </recommendedName>
</protein>
<proteinExistence type="predicted"/>
<dbReference type="FunFam" id="2.10.110.10:FF:000139">
    <property type="entry name" value="Protein CBR-ZYX-1"/>
    <property type="match status" value="1"/>
</dbReference>
<feature type="compositionally biased region" description="Polar residues" evidence="6">
    <location>
        <begin position="238"/>
        <end position="254"/>
    </location>
</feature>
<evidence type="ECO:0000256" key="1">
    <source>
        <dbReference type="ARBA" id="ARBA00022723"/>
    </source>
</evidence>
<feature type="compositionally biased region" description="Polar residues" evidence="6">
    <location>
        <begin position="177"/>
        <end position="189"/>
    </location>
</feature>
<name>A0A8S1HGF2_9PELO</name>
<organism evidence="8 9">
    <name type="scientific">Caenorhabditis auriculariae</name>
    <dbReference type="NCBI Taxonomy" id="2777116"/>
    <lineage>
        <taxon>Eukaryota</taxon>
        <taxon>Metazoa</taxon>
        <taxon>Ecdysozoa</taxon>
        <taxon>Nematoda</taxon>
        <taxon>Chromadorea</taxon>
        <taxon>Rhabditida</taxon>
        <taxon>Rhabditina</taxon>
        <taxon>Rhabditomorpha</taxon>
        <taxon>Rhabditoidea</taxon>
        <taxon>Rhabditidae</taxon>
        <taxon>Peloderinae</taxon>
        <taxon>Caenorhabditis</taxon>
    </lineage>
</organism>
<dbReference type="AlphaFoldDB" id="A0A8S1HGF2"/>
<feature type="compositionally biased region" description="Low complexity" evidence="6">
    <location>
        <begin position="290"/>
        <end position="302"/>
    </location>
</feature>
<sequence length="693" mass="77386">MIDDWILLRIELTSVVVMVFLGDIGDVISERFAAPTSQFGLIRSFDCISVNSSLSQSYAVSDSRCYFDSAHLSQNGAMSYLSPLPHYSTPRLTRARSWVGVNDYALTEAEAWDHRPRLLHPLYSQPQRYYHLANGRQRMHQDVTTIPHLRRPIRPAQQWTLRHYSTQPLVYVRPATTNRFEVTPNQQLSGRDRPNGEKLGQLERHQAREQIPSAPSGSVHSRQVGHLHRPTDPLNLSRDPQSSTSIQNRAPANQSSIYSHSNESINSYSSPYSSSISNISPVLPTIKPTTSTSTSYRFTSTSNDDSAPAKNFHYPNNINSNKNNNNTVKKYGNTTQTVLEWSEPYKPRTSSSPILNPQELIRNFATSNFVVEEGETRKAAPQSREAARSFISNSLAKQLRDEGLTPSQKYANQFQKSQLSAVDTRVASGLPFDAGRIVADSYNGDEVDHLVHQMRNDLHGVSTNPGGDFGRRPLNDLSDSSYQKNTFTRTTTSGFMNSNICVACRGEITSDQPGCNALNQIFHVDCFKCNRCTKVLAGSSFYNIDDRPTCEGCYQDSLEKCSGCGRSISDKLLRACGGTYHVACFVCSSCRKSLDGVPFTLDKENSVHCVPCFHDKFAPRCAVCSRPIIPVEGEKESVRVVAMDKSFHVDCYRCEDCNLQLSSKLEGQGCYPLDSHLFCKTCNGNRLRMLSEA</sequence>
<dbReference type="EMBL" id="CAJGYM010000040">
    <property type="protein sequence ID" value="CAD6194052.1"/>
    <property type="molecule type" value="Genomic_DNA"/>
</dbReference>
<dbReference type="Proteomes" id="UP000835052">
    <property type="component" value="Unassembled WGS sequence"/>
</dbReference>
<gene>
    <name evidence="8" type="ORF">CAUJ_LOCUS9971</name>
</gene>
<dbReference type="Pfam" id="PF00412">
    <property type="entry name" value="LIM"/>
    <property type="match status" value="3"/>
</dbReference>
<feature type="region of interest" description="Disordered" evidence="6">
    <location>
        <begin position="177"/>
        <end position="272"/>
    </location>
</feature>
<evidence type="ECO:0000259" key="7">
    <source>
        <dbReference type="PROSITE" id="PS50023"/>
    </source>
</evidence>
<comment type="caution">
    <text evidence="8">The sequence shown here is derived from an EMBL/GenBank/DDBJ whole genome shotgun (WGS) entry which is preliminary data.</text>
</comment>
<keyword evidence="4 5" id="KW-0440">LIM domain</keyword>
<accession>A0A8S1HGF2</accession>
<feature type="domain" description="LIM zinc-binding" evidence="7">
    <location>
        <begin position="499"/>
        <end position="558"/>
    </location>
</feature>
<dbReference type="PANTHER" id="PTHR24207">
    <property type="entry name" value="ZYX102 PROTEIN"/>
    <property type="match status" value="1"/>
</dbReference>
<feature type="domain" description="LIM zinc-binding" evidence="7">
    <location>
        <begin position="620"/>
        <end position="689"/>
    </location>
</feature>
<evidence type="ECO:0000313" key="8">
    <source>
        <dbReference type="EMBL" id="CAD6194052.1"/>
    </source>
</evidence>
<dbReference type="OrthoDB" id="25414at2759"/>
<dbReference type="GO" id="GO:0098609">
    <property type="term" value="P:cell-cell adhesion"/>
    <property type="evidence" value="ECO:0007669"/>
    <property type="project" value="TreeGrafter"/>
</dbReference>
<keyword evidence="3 5" id="KW-0862">Zinc</keyword>
<keyword evidence="1 5" id="KW-0479">Metal-binding</keyword>
<dbReference type="InterPro" id="IPR001781">
    <property type="entry name" value="Znf_LIM"/>
</dbReference>
<dbReference type="PROSITE" id="PS50023">
    <property type="entry name" value="LIM_DOMAIN_2"/>
    <property type="match status" value="3"/>
</dbReference>
<dbReference type="PANTHER" id="PTHR24207:SF2">
    <property type="entry name" value="ZYX102 PROTEIN"/>
    <property type="match status" value="1"/>
</dbReference>
<evidence type="ECO:0000313" key="9">
    <source>
        <dbReference type="Proteomes" id="UP000835052"/>
    </source>
</evidence>
<reference evidence="8" key="1">
    <citation type="submission" date="2020-10" db="EMBL/GenBank/DDBJ databases">
        <authorList>
            <person name="Kikuchi T."/>
        </authorList>
    </citation>
    <scope>NUCLEOTIDE SEQUENCE</scope>
    <source>
        <strain evidence="8">NKZ352</strain>
    </source>
</reference>
<dbReference type="SUPFAM" id="SSF57716">
    <property type="entry name" value="Glucocorticoid receptor-like (DNA-binding domain)"/>
    <property type="match status" value="3"/>
</dbReference>
<evidence type="ECO:0000256" key="4">
    <source>
        <dbReference type="ARBA" id="ARBA00023038"/>
    </source>
</evidence>
<keyword evidence="9" id="KW-1185">Reference proteome</keyword>
<dbReference type="GO" id="GO:0001725">
    <property type="term" value="C:stress fiber"/>
    <property type="evidence" value="ECO:0007669"/>
    <property type="project" value="TreeGrafter"/>
</dbReference>
<dbReference type="GO" id="GO:0046872">
    <property type="term" value="F:metal ion binding"/>
    <property type="evidence" value="ECO:0007669"/>
    <property type="project" value="UniProtKB-KW"/>
</dbReference>
<evidence type="ECO:0000256" key="3">
    <source>
        <dbReference type="ARBA" id="ARBA00022833"/>
    </source>
</evidence>
<evidence type="ECO:0000256" key="2">
    <source>
        <dbReference type="ARBA" id="ARBA00022737"/>
    </source>
</evidence>